<organism evidence="3 4">
    <name type="scientific">Gimesia panareensis</name>
    <dbReference type="NCBI Taxonomy" id="2527978"/>
    <lineage>
        <taxon>Bacteria</taxon>
        <taxon>Pseudomonadati</taxon>
        <taxon>Planctomycetota</taxon>
        <taxon>Planctomycetia</taxon>
        <taxon>Planctomycetales</taxon>
        <taxon>Planctomycetaceae</taxon>
        <taxon>Gimesia</taxon>
    </lineage>
</organism>
<sequence>MKRNGLSTWDRNQPKRPAVLKLRRGSVLLEFILAFPIILMLSLAIIEFGFYTLLQQSITAAAIEGTRKAAQVGATKNDIGNLIQQYVAVNSLNLSVGTQPASSGQGDVFVSIQDGTGILTETMGNSDIPCSPVGPPPSDGSTWPAEIKVTICVNLTDTNGTFPIPNLLYLFGFSLSGKQLEISAMTVLE</sequence>
<dbReference type="AlphaFoldDB" id="A0A518FN61"/>
<evidence type="ECO:0000256" key="1">
    <source>
        <dbReference type="SAM" id="Phobius"/>
    </source>
</evidence>
<evidence type="ECO:0000259" key="2">
    <source>
        <dbReference type="Pfam" id="PF07811"/>
    </source>
</evidence>
<dbReference type="Proteomes" id="UP000320839">
    <property type="component" value="Chromosome"/>
</dbReference>
<dbReference type="Pfam" id="PF07811">
    <property type="entry name" value="TadE"/>
    <property type="match status" value="1"/>
</dbReference>
<dbReference type="RefSeq" id="WP_145455854.1">
    <property type="nucleotide sequence ID" value="NZ_CP036317.1"/>
</dbReference>
<evidence type="ECO:0000313" key="3">
    <source>
        <dbReference type="EMBL" id="QDV17788.1"/>
    </source>
</evidence>
<evidence type="ECO:0000313" key="4">
    <source>
        <dbReference type="Proteomes" id="UP000320839"/>
    </source>
</evidence>
<feature type="transmembrane region" description="Helical" evidence="1">
    <location>
        <begin position="31"/>
        <end position="54"/>
    </location>
</feature>
<protein>
    <submittedName>
        <fullName evidence="3">TadE-like protein</fullName>
    </submittedName>
</protein>
<reference evidence="3 4" key="1">
    <citation type="submission" date="2019-02" db="EMBL/GenBank/DDBJ databases">
        <title>Deep-cultivation of Planctomycetes and their phenomic and genomic characterization uncovers novel biology.</title>
        <authorList>
            <person name="Wiegand S."/>
            <person name="Jogler M."/>
            <person name="Boedeker C."/>
            <person name="Pinto D."/>
            <person name="Vollmers J."/>
            <person name="Rivas-Marin E."/>
            <person name="Kohn T."/>
            <person name="Peeters S.H."/>
            <person name="Heuer A."/>
            <person name="Rast P."/>
            <person name="Oberbeckmann S."/>
            <person name="Bunk B."/>
            <person name="Jeske O."/>
            <person name="Meyerdierks A."/>
            <person name="Storesund J.E."/>
            <person name="Kallscheuer N."/>
            <person name="Luecker S."/>
            <person name="Lage O.M."/>
            <person name="Pohl T."/>
            <person name="Merkel B.J."/>
            <person name="Hornburger P."/>
            <person name="Mueller R.-W."/>
            <person name="Bruemmer F."/>
            <person name="Labrenz M."/>
            <person name="Spormann A.M."/>
            <person name="Op den Camp H."/>
            <person name="Overmann J."/>
            <person name="Amann R."/>
            <person name="Jetten M.S.M."/>
            <person name="Mascher T."/>
            <person name="Medema M.H."/>
            <person name="Devos D.P."/>
            <person name="Kaster A.-K."/>
            <person name="Ovreas L."/>
            <person name="Rohde M."/>
            <person name="Galperin M.Y."/>
            <person name="Jogler C."/>
        </authorList>
    </citation>
    <scope>NUCLEOTIDE SEQUENCE [LARGE SCALE GENOMIC DNA]</scope>
    <source>
        <strain evidence="3 4">Pan153</strain>
    </source>
</reference>
<dbReference type="InterPro" id="IPR012495">
    <property type="entry name" value="TadE-like_dom"/>
</dbReference>
<keyword evidence="1" id="KW-0472">Membrane</keyword>
<accession>A0A518FN61</accession>
<proteinExistence type="predicted"/>
<name>A0A518FN61_9PLAN</name>
<dbReference type="EMBL" id="CP036317">
    <property type="protein sequence ID" value="QDV17788.1"/>
    <property type="molecule type" value="Genomic_DNA"/>
</dbReference>
<dbReference type="OrthoDB" id="290017at2"/>
<keyword evidence="1" id="KW-1133">Transmembrane helix</keyword>
<feature type="domain" description="TadE-like" evidence="2">
    <location>
        <begin position="25"/>
        <end position="67"/>
    </location>
</feature>
<gene>
    <name evidence="3" type="ORF">Pan153_24430</name>
</gene>
<keyword evidence="1" id="KW-0812">Transmembrane</keyword>